<dbReference type="UniPathway" id="UPA00077">
    <property type="reaction ID" value="UER00157"/>
</dbReference>
<dbReference type="OrthoDB" id="9809356at2"/>
<sequence>MKIAGATKDQWLAHLESTHPADIEMGLGRVTQVAQTLELFKPAPVVIVVGGTNGKGTTTALLGQLLAEKGLTSACYNSPHIHQYNERINRRDSATSARLSTDDELCQAFAAIEQARGNIPLTYFEFGTLAALWQIQQWQVDVALLEVGLGGRLDAVNIVDTDLAIVTSVGLDHQDWLGDTLDLIGMEKAGIARANKPLICGQLNAPKGFVDAANSLQANTLYQGKDFFISSKDPLSLKNSGWRLEMGGGSIILPQGHIPYFNIASAIAGLRAINLLPDGEGIKKAVSNTRVAGRLSYYPCEYNGLPVTFILDVAHNAQAAEFLSEQLKTCNVGVLAMLADKNPATVVAALPQIDCWHLAGLQGYRGQSSKALHSRIESSGCDKKLSCHDTVKHAMIASLQAIYESSGDEKSDSNEILIIGSFLTVSAAEQALSSIEGLSQTSTSTIEK</sequence>
<evidence type="ECO:0000259" key="21">
    <source>
        <dbReference type="Pfam" id="PF02875"/>
    </source>
</evidence>
<dbReference type="EC" id="6.3.2.12" evidence="5"/>
<evidence type="ECO:0000256" key="4">
    <source>
        <dbReference type="ARBA" id="ARBA00008276"/>
    </source>
</evidence>
<keyword evidence="10" id="KW-0547">Nucleotide-binding</keyword>
<dbReference type="GO" id="GO:0046654">
    <property type="term" value="P:tetrahydrofolate biosynthetic process"/>
    <property type="evidence" value="ECO:0007669"/>
    <property type="project" value="UniProtKB-UniPathway"/>
</dbReference>
<dbReference type="InterPro" id="IPR036565">
    <property type="entry name" value="Mur-like_cat_sf"/>
</dbReference>
<dbReference type="EC" id="6.3.2.17" evidence="6"/>
<keyword evidence="23" id="KW-1185">Reference proteome</keyword>
<organism evidence="22 23">
    <name type="scientific">Oleispira antarctica RB-8</name>
    <dbReference type="NCBI Taxonomy" id="698738"/>
    <lineage>
        <taxon>Bacteria</taxon>
        <taxon>Pseudomonadati</taxon>
        <taxon>Pseudomonadota</taxon>
        <taxon>Gammaproteobacteria</taxon>
        <taxon>Oceanospirillales</taxon>
        <taxon>Oceanospirillaceae</taxon>
        <taxon>Oleispira</taxon>
    </lineage>
</organism>
<evidence type="ECO:0000256" key="2">
    <source>
        <dbReference type="ARBA" id="ARBA00004799"/>
    </source>
</evidence>
<comment type="function">
    <text evidence="1">Functions in two distinct reactions of the de novo folate biosynthetic pathway. Catalyzes the addition of a glutamate residue to dihydropteroate (7,8-dihydropteroate or H2Pte) to form dihydrofolate (7,8-dihydrofolate monoglutamate or H2Pte-Glu). Also catalyzes successive additions of L-glutamate to tetrahydrofolate or 10-formyltetrahydrofolate or 5,10-methylenetetrahydrofolate, leading to folylpolyglutamate derivatives.</text>
</comment>
<dbReference type="PROSITE" id="PS01011">
    <property type="entry name" value="FOLYLPOLYGLU_SYNT_1"/>
    <property type="match status" value="1"/>
</dbReference>
<keyword evidence="9" id="KW-0479">Metal-binding</keyword>
<evidence type="ECO:0000256" key="10">
    <source>
        <dbReference type="ARBA" id="ARBA00022741"/>
    </source>
</evidence>
<evidence type="ECO:0000256" key="16">
    <source>
        <dbReference type="ARBA" id="ARBA00032510"/>
    </source>
</evidence>
<name>R4YTS3_OLEAN</name>
<evidence type="ECO:0000256" key="15">
    <source>
        <dbReference type="ARBA" id="ARBA00030592"/>
    </source>
</evidence>
<dbReference type="GO" id="GO:0008841">
    <property type="term" value="F:dihydrofolate synthase activity"/>
    <property type="evidence" value="ECO:0007669"/>
    <property type="project" value="UniProtKB-EC"/>
</dbReference>
<evidence type="ECO:0000256" key="11">
    <source>
        <dbReference type="ARBA" id="ARBA00022840"/>
    </source>
</evidence>
<evidence type="ECO:0000256" key="9">
    <source>
        <dbReference type="ARBA" id="ARBA00022723"/>
    </source>
</evidence>
<dbReference type="SUPFAM" id="SSF53244">
    <property type="entry name" value="MurD-like peptide ligases, peptide-binding domain"/>
    <property type="match status" value="1"/>
</dbReference>
<dbReference type="AlphaFoldDB" id="R4YTS3"/>
<accession>R4YTS3</accession>
<dbReference type="STRING" id="698738.OLEAN_C18480"/>
<evidence type="ECO:0000256" key="3">
    <source>
        <dbReference type="ARBA" id="ARBA00005150"/>
    </source>
</evidence>
<feature type="domain" description="Mur ligase C-terminal" evidence="21">
    <location>
        <begin position="306"/>
        <end position="400"/>
    </location>
</feature>
<protein>
    <recommendedName>
        <fullName evidence="7">Dihydrofolate synthase/folylpolyglutamate synthase</fullName>
        <ecNumber evidence="5">6.3.2.12</ecNumber>
        <ecNumber evidence="6">6.3.2.17</ecNumber>
    </recommendedName>
    <alternativeName>
        <fullName evidence="16">Folylpoly-gamma-glutamate synthetase-dihydrofolate synthetase</fullName>
    </alternativeName>
    <alternativeName>
        <fullName evidence="14">Folylpolyglutamate synthetase</fullName>
    </alternativeName>
    <alternativeName>
        <fullName evidence="15">Tetrahydrofolylpolyglutamate synthase</fullName>
    </alternativeName>
</protein>
<dbReference type="InterPro" id="IPR018109">
    <property type="entry name" value="Folylpolyglutamate_synth_CS"/>
</dbReference>
<comment type="pathway">
    <text evidence="3">Cofactor biosynthesis; tetrahydrofolylpolyglutamate biosynthesis.</text>
</comment>
<dbReference type="GO" id="GO:0046872">
    <property type="term" value="F:metal ion binding"/>
    <property type="evidence" value="ECO:0007669"/>
    <property type="project" value="UniProtKB-KW"/>
</dbReference>
<evidence type="ECO:0000256" key="5">
    <source>
        <dbReference type="ARBA" id="ARBA00013023"/>
    </source>
</evidence>
<keyword evidence="11" id="KW-0067">ATP-binding</keyword>
<dbReference type="InterPro" id="IPR001645">
    <property type="entry name" value="Folylpolyglutamate_synth"/>
</dbReference>
<dbReference type="GO" id="GO:0004326">
    <property type="term" value="F:tetrahydrofolylpolyglutamate synthase activity"/>
    <property type="evidence" value="ECO:0007669"/>
    <property type="project" value="UniProtKB-EC"/>
</dbReference>
<dbReference type="PATRIC" id="fig|698738.3.peg.1914"/>
<comment type="catalytic activity">
    <reaction evidence="19">
        <text>(6R)-5,10-methylenetetrahydrofolyl-(gamma-L-Glu)(n) + L-glutamate + ATP = (6R)-5,10-methylenetetrahydrofolyl-(gamma-L-Glu)(n+1) + ADP + phosphate + H(+)</text>
        <dbReference type="Rhea" id="RHEA:51912"/>
        <dbReference type="Rhea" id="RHEA-COMP:13257"/>
        <dbReference type="Rhea" id="RHEA-COMP:13258"/>
        <dbReference type="ChEBI" id="CHEBI:15378"/>
        <dbReference type="ChEBI" id="CHEBI:29985"/>
        <dbReference type="ChEBI" id="CHEBI:30616"/>
        <dbReference type="ChEBI" id="CHEBI:43474"/>
        <dbReference type="ChEBI" id="CHEBI:136572"/>
        <dbReference type="ChEBI" id="CHEBI:456216"/>
        <dbReference type="EC" id="6.3.2.17"/>
    </reaction>
</comment>
<dbReference type="KEGG" id="oai:OLEAN_C18480"/>
<comment type="catalytic activity">
    <reaction evidence="20">
        <text>7,8-dihydropteroate + L-glutamate + ATP = 7,8-dihydrofolate + ADP + phosphate + H(+)</text>
        <dbReference type="Rhea" id="RHEA:23584"/>
        <dbReference type="ChEBI" id="CHEBI:15378"/>
        <dbReference type="ChEBI" id="CHEBI:17839"/>
        <dbReference type="ChEBI" id="CHEBI:29985"/>
        <dbReference type="ChEBI" id="CHEBI:30616"/>
        <dbReference type="ChEBI" id="CHEBI:43474"/>
        <dbReference type="ChEBI" id="CHEBI:57451"/>
        <dbReference type="ChEBI" id="CHEBI:456216"/>
        <dbReference type="EC" id="6.3.2.12"/>
    </reaction>
</comment>
<reference evidence="22 23" key="1">
    <citation type="journal article" date="2013" name="Nat. Commun.">
        <title>Genome sequence and functional genomic analysis of the oil-degrading bacterium Oleispira antarctica.</title>
        <authorList>
            <person name="Kube M."/>
            <person name="Chernikova T.N."/>
            <person name="Al-Ramahi Y."/>
            <person name="Beloqui A."/>
            <person name="Lopez-Cortez N."/>
            <person name="Guazzaroni M.E."/>
            <person name="Heipieper H.J."/>
            <person name="Klages S."/>
            <person name="Kotsyurbenko O.R."/>
            <person name="Langer I."/>
            <person name="Nechitaylo T.Y."/>
            <person name="Lunsdorf H."/>
            <person name="Fernandez M."/>
            <person name="Juarez S."/>
            <person name="Ciordia S."/>
            <person name="Singer A."/>
            <person name="Kagan O."/>
            <person name="Egorova O."/>
            <person name="Petit P.A."/>
            <person name="Stogios P."/>
            <person name="Kim Y."/>
            <person name="Tchigvintsev A."/>
            <person name="Flick R."/>
            <person name="Denaro R."/>
            <person name="Genovese M."/>
            <person name="Albar J.P."/>
            <person name="Reva O.N."/>
            <person name="Martinez-Gomariz M."/>
            <person name="Tran H."/>
            <person name="Ferrer M."/>
            <person name="Savchenko A."/>
            <person name="Yakunin A.F."/>
            <person name="Yakimov M.M."/>
            <person name="Golyshina O.V."/>
            <person name="Reinhardt R."/>
            <person name="Golyshin P.N."/>
        </authorList>
    </citation>
    <scope>NUCLEOTIDE SEQUENCE [LARGE SCALE GENOMIC DNA]</scope>
</reference>
<dbReference type="Gene3D" id="3.90.190.20">
    <property type="entry name" value="Mur ligase, C-terminal domain"/>
    <property type="match status" value="1"/>
</dbReference>
<proteinExistence type="inferred from homology"/>
<dbReference type="EMBL" id="FO203512">
    <property type="protein sequence ID" value="CCK76024.1"/>
    <property type="molecule type" value="Genomic_DNA"/>
</dbReference>
<dbReference type="InterPro" id="IPR004101">
    <property type="entry name" value="Mur_ligase_C"/>
</dbReference>
<keyword evidence="8 22" id="KW-0436">Ligase</keyword>
<comment type="catalytic activity">
    <reaction evidence="18">
        <text>10-formyltetrahydrofolyl-(gamma-L-Glu)(n) + L-glutamate + ATP = 10-formyltetrahydrofolyl-(gamma-L-Glu)(n+1) + ADP + phosphate + H(+)</text>
        <dbReference type="Rhea" id="RHEA:51904"/>
        <dbReference type="Rhea" id="RHEA-COMP:13088"/>
        <dbReference type="Rhea" id="RHEA-COMP:14300"/>
        <dbReference type="ChEBI" id="CHEBI:15378"/>
        <dbReference type="ChEBI" id="CHEBI:29985"/>
        <dbReference type="ChEBI" id="CHEBI:30616"/>
        <dbReference type="ChEBI" id="CHEBI:43474"/>
        <dbReference type="ChEBI" id="CHEBI:134413"/>
        <dbReference type="ChEBI" id="CHEBI:456216"/>
        <dbReference type="EC" id="6.3.2.17"/>
    </reaction>
</comment>
<evidence type="ECO:0000256" key="17">
    <source>
        <dbReference type="ARBA" id="ARBA00047493"/>
    </source>
</evidence>
<comment type="catalytic activity">
    <reaction evidence="17">
        <text>(6S)-5,6,7,8-tetrahydrofolyl-(gamma-L-Glu)(n) + L-glutamate + ATP = (6S)-5,6,7,8-tetrahydrofolyl-(gamma-L-Glu)(n+1) + ADP + phosphate + H(+)</text>
        <dbReference type="Rhea" id="RHEA:10580"/>
        <dbReference type="Rhea" id="RHEA-COMP:14738"/>
        <dbReference type="Rhea" id="RHEA-COMP:14740"/>
        <dbReference type="ChEBI" id="CHEBI:15378"/>
        <dbReference type="ChEBI" id="CHEBI:29985"/>
        <dbReference type="ChEBI" id="CHEBI:30616"/>
        <dbReference type="ChEBI" id="CHEBI:43474"/>
        <dbReference type="ChEBI" id="CHEBI:141005"/>
        <dbReference type="ChEBI" id="CHEBI:456216"/>
        <dbReference type="EC" id="6.3.2.17"/>
    </reaction>
</comment>
<comment type="pathway">
    <text evidence="2">Cofactor biosynthesis; tetrahydrofolate biosynthesis; 7,8-dihydrofolate from 2-amino-4-hydroxy-6-hydroxymethyl-7,8-dihydropteridine diphosphate and 4-aminobenzoate: step 2/2.</text>
</comment>
<evidence type="ECO:0000256" key="6">
    <source>
        <dbReference type="ARBA" id="ARBA00013025"/>
    </source>
</evidence>
<dbReference type="Pfam" id="PF02875">
    <property type="entry name" value="Mur_ligase_C"/>
    <property type="match status" value="1"/>
</dbReference>
<evidence type="ECO:0000256" key="19">
    <source>
        <dbReference type="ARBA" id="ARBA00049035"/>
    </source>
</evidence>
<dbReference type="GO" id="GO:0005524">
    <property type="term" value="F:ATP binding"/>
    <property type="evidence" value="ECO:0007669"/>
    <property type="project" value="UniProtKB-KW"/>
</dbReference>
<evidence type="ECO:0000256" key="7">
    <source>
        <dbReference type="ARBA" id="ARBA00019357"/>
    </source>
</evidence>
<dbReference type="PANTHER" id="PTHR11136:SF0">
    <property type="entry name" value="DIHYDROFOLATE SYNTHETASE-RELATED"/>
    <property type="match status" value="1"/>
</dbReference>
<dbReference type="GO" id="GO:0046656">
    <property type="term" value="P:folic acid biosynthetic process"/>
    <property type="evidence" value="ECO:0007669"/>
    <property type="project" value="UniProtKB-KW"/>
</dbReference>
<evidence type="ECO:0000256" key="14">
    <source>
        <dbReference type="ARBA" id="ARBA00030048"/>
    </source>
</evidence>
<dbReference type="NCBIfam" id="TIGR01499">
    <property type="entry name" value="folC"/>
    <property type="match status" value="1"/>
</dbReference>
<evidence type="ECO:0000256" key="13">
    <source>
        <dbReference type="ARBA" id="ARBA00022909"/>
    </source>
</evidence>
<evidence type="ECO:0000256" key="8">
    <source>
        <dbReference type="ARBA" id="ARBA00022598"/>
    </source>
</evidence>
<dbReference type="HOGENOM" id="CLU_015869_1_0_6"/>
<evidence type="ECO:0000256" key="1">
    <source>
        <dbReference type="ARBA" id="ARBA00002714"/>
    </source>
</evidence>
<keyword evidence="12" id="KW-0460">Magnesium</keyword>
<dbReference type="Gene3D" id="3.40.1190.10">
    <property type="entry name" value="Mur-like, catalytic domain"/>
    <property type="match status" value="1"/>
</dbReference>
<evidence type="ECO:0000313" key="22">
    <source>
        <dbReference type="EMBL" id="CCK76024.1"/>
    </source>
</evidence>
<gene>
    <name evidence="22" type="primary">folC</name>
    <name evidence="22" type="ORF">OLEAN_C18480</name>
</gene>
<dbReference type="SUPFAM" id="SSF53623">
    <property type="entry name" value="MurD-like peptide ligases, catalytic domain"/>
    <property type="match status" value="1"/>
</dbReference>
<keyword evidence="13" id="KW-0289">Folate biosynthesis</keyword>
<dbReference type="InterPro" id="IPR036615">
    <property type="entry name" value="Mur_ligase_C_dom_sf"/>
</dbReference>
<comment type="similarity">
    <text evidence="4">Belongs to the folylpolyglutamate synthase family.</text>
</comment>
<dbReference type="GO" id="GO:0005737">
    <property type="term" value="C:cytoplasm"/>
    <property type="evidence" value="ECO:0007669"/>
    <property type="project" value="TreeGrafter"/>
</dbReference>
<evidence type="ECO:0000313" key="23">
    <source>
        <dbReference type="Proteomes" id="UP000032749"/>
    </source>
</evidence>
<dbReference type="Proteomes" id="UP000032749">
    <property type="component" value="Chromosome"/>
</dbReference>
<evidence type="ECO:0000256" key="18">
    <source>
        <dbReference type="ARBA" id="ARBA00047808"/>
    </source>
</evidence>
<dbReference type="PANTHER" id="PTHR11136">
    <property type="entry name" value="FOLYLPOLYGLUTAMATE SYNTHASE-RELATED"/>
    <property type="match status" value="1"/>
</dbReference>
<evidence type="ECO:0000256" key="12">
    <source>
        <dbReference type="ARBA" id="ARBA00022842"/>
    </source>
</evidence>
<evidence type="ECO:0000256" key="20">
    <source>
        <dbReference type="ARBA" id="ARBA00049161"/>
    </source>
</evidence>